<dbReference type="AlphaFoldDB" id="A0A397WNN7"/>
<dbReference type="EMBL" id="MWMI01000004">
    <property type="protein sequence ID" value="RIB35197.1"/>
    <property type="molecule type" value="Genomic_DNA"/>
</dbReference>
<protein>
    <recommendedName>
        <fullName evidence="3">H15 domain-containing protein</fullName>
    </recommendedName>
</protein>
<evidence type="ECO:0000313" key="2">
    <source>
        <dbReference type="Proteomes" id="UP000266622"/>
    </source>
</evidence>
<sequence length="65" mass="7293">MARKRGKTLKETILEILSQPRTLEEVIKAVKNKKPRTKVRVIKALLSKLKKAGKIAEEGGKLKAK</sequence>
<evidence type="ECO:0008006" key="3">
    <source>
        <dbReference type="Google" id="ProtNLM"/>
    </source>
</evidence>
<reference evidence="1 2" key="1">
    <citation type="journal article" date="2018" name="Syst. Appl. Microbiol.">
        <title>A new symbiotic nanoarchaeote (Candidatus Nanoclepta minutus) and its host (Zestosphaera tikiterensis gen. nov., sp. nov.) from a New Zealand hot spring.</title>
        <authorList>
            <person name="St John E."/>
            <person name="Liu Y."/>
            <person name="Podar M."/>
            <person name="Stott M.B."/>
            <person name="Meneghin J."/>
            <person name="Chen Z."/>
            <person name="Lagutin K."/>
            <person name="Mitchell K."/>
            <person name="Reysenbach A.L."/>
        </authorList>
    </citation>
    <scope>NUCLEOTIDE SEQUENCE [LARGE SCALE GENOMIC DNA]</scope>
    <source>
        <strain evidence="1">NZ3</strain>
    </source>
</reference>
<evidence type="ECO:0000313" key="1">
    <source>
        <dbReference type="EMBL" id="RIB35197.1"/>
    </source>
</evidence>
<name>A0A397WNN7_9ARCH</name>
<organism evidence="1 2">
    <name type="scientific">Candidatus Nanoclepta minutus</name>
    <dbReference type="NCBI Taxonomy" id="1940235"/>
    <lineage>
        <taxon>Archaea</taxon>
        <taxon>Nanobdellota</taxon>
        <taxon>Candidatus Nanoclepta</taxon>
    </lineage>
</organism>
<proteinExistence type="predicted"/>
<dbReference type="Proteomes" id="UP000266622">
    <property type="component" value="Unassembled WGS sequence"/>
</dbReference>
<accession>A0A397WNN7</accession>
<gene>
    <name evidence="1" type="ORF">BXU00_02605</name>
</gene>
<comment type="caution">
    <text evidence="1">The sequence shown here is derived from an EMBL/GenBank/DDBJ whole genome shotgun (WGS) entry which is preliminary data.</text>
</comment>